<keyword evidence="3" id="KW-0285">Flavoprotein</keyword>
<accession>A0ABP8WA41</accession>
<keyword evidence="9" id="KW-1185">Reference proteome</keyword>
<dbReference type="InterPro" id="IPR020946">
    <property type="entry name" value="Flavin_mOase-like"/>
</dbReference>
<proteinExistence type="inferred from homology"/>
<dbReference type="InterPro" id="IPR036188">
    <property type="entry name" value="FAD/NAD-bd_sf"/>
</dbReference>
<dbReference type="SUPFAM" id="SSF51905">
    <property type="entry name" value="FAD/NAD(P)-binding domain"/>
    <property type="match status" value="2"/>
</dbReference>
<dbReference type="PANTHER" id="PTHR43098">
    <property type="entry name" value="L-ORNITHINE N(5)-MONOOXYGENASE-RELATED"/>
    <property type="match status" value="1"/>
</dbReference>
<evidence type="ECO:0000256" key="5">
    <source>
        <dbReference type="ARBA" id="ARBA00022857"/>
    </source>
</evidence>
<dbReference type="InterPro" id="IPR050775">
    <property type="entry name" value="FAD-binding_Monooxygenases"/>
</dbReference>
<evidence type="ECO:0000256" key="4">
    <source>
        <dbReference type="ARBA" id="ARBA00022827"/>
    </source>
</evidence>
<comment type="cofactor">
    <cofactor evidence="1">
        <name>FAD</name>
        <dbReference type="ChEBI" id="CHEBI:57692"/>
    </cofactor>
</comment>
<dbReference type="Proteomes" id="UP001500325">
    <property type="component" value="Unassembled WGS sequence"/>
</dbReference>
<evidence type="ECO:0000256" key="7">
    <source>
        <dbReference type="ARBA" id="ARBA00023033"/>
    </source>
</evidence>
<keyword evidence="6" id="KW-0560">Oxidoreductase</keyword>
<dbReference type="EMBL" id="BAABIC010000005">
    <property type="protein sequence ID" value="GAA4683265.1"/>
    <property type="molecule type" value="Genomic_DNA"/>
</dbReference>
<gene>
    <name evidence="8" type="ORF">GCM10023215_16940</name>
</gene>
<evidence type="ECO:0000256" key="3">
    <source>
        <dbReference type="ARBA" id="ARBA00022630"/>
    </source>
</evidence>
<organism evidence="8 9">
    <name type="scientific">Pseudonocardia yuanmonensis</name>
    <dbReference type="NCBI Taxonomy" id="1095914"/>
    <lineage>
        <taxon>Bacteria</taxon>
        <taxon>Bacillati</taxon>
        <taxon>Actinomycetota</taxon>
        <taxon>Actinomycetes</taxon>
        <taxon>Pseudonocardiales</taxon>
        <taxon>Pseudonocardiaceae</taxon>
        <taxon>Pseudonocardia</taxon>
    </lineage>
</organism>
<keyword evidence="4" id="KW-0274">FAD</keyword>
<dbReference type="Gene3D" id="3.50.50.60">
    <property type="entry name" value="FAD/NAD(P)-binding domain"/>
    <property type="match status" value="2"/>
</dbReference>
<dbReference type="PANTHER" id="PTHR43098:SF3">
    <property type="entry name" value="L-ORNITHINE N(5)-MONOOXYGENASE-RELATED"/>
    <property type="match status" value="1"/>
</dbReference>
<evidence type="ECO:0000256" key="6">
    <source>
        <dbReference type="ARBA" id="ARBA00023002"/>
    </source>
</evidence>
<keyword evidence="5" id="KW-0521">NADP</keyword>
<dbReference type="RefSeq" id="WP_345379568.1">
    <property type="nucleotide sequence ID" value="NZ_BAABIC010000005.1"/>
</dbReference>
<dbReference type="Pfam" id="PF00743">
    <property type="entry name" value="FMO-like"/>
    <property type="match status" value="1"/>
</dbReference>
<name>A0ABP8WA41_9PSEU</name>
<sequence length="545" mass="60777">MTNDRTVDAVIVGAGFSGLYQLHRFRELGLSTRVFEAASGVGGTWWWNRYPGARCDVESLAYSYSFSPELEQEWTWSEKYATQPEILSYAKHVAERFDLERDITFDTRVESAVYDAESRRWTITTNTGEVVDCRWFVMATGCLSVSKAPEIPGAERFQGPTYHTGHWPHEGVDFSGQRIAVIGTGSSGIQSIPIMAGQAADTVVFQRTPNFSMPAGNRPLTEEEIAARKATYREFRKDQQTSAFGVPVPLPTQSALEVDEAERTAVYEAAWEQGNLVAVLTSYTDTLVDKDANETAAEFVRSKIREKVHDPELAELLSPRSFPYGTKRPCLDSGYYETFNKENVHLVDIRRTPLVEITEKGVRTSEHEYEVDAIVFATGFDAMTGAITRVDIRGKNGVSLKEKWGEGPRSYLGLSVAGFPNLFTITGPSSPSVLSNMMVSIEQHVDWVTDCVRWMRDNGVEELDAMPEAEDEWVRHVEEVGDTTLYPTADSWYMGSNVPGKPRVFMAYIGGVGVYRERCDEVAAKGYEGYTKVPEVAPAEVKQSA</sequence>
<dbReference type="PRINTS" id="PR00411">
    <property type="entry name" value="PNDRDTASEI"/>
</dbReference>
<comment type="similarity">
    <text evidence="2">Belongs to the FAD-binding monooxygenase family.</text>
</comment>
<reference evidence="9" key="1">
    <citation type="journal article" date="2019" name="Int. J. Syst. Evol. Microbiol.">
        <title>The Global Catalogue of Microorganisms (GCM) 10K type strain sequencing project: providing services to taxonomists for standard genome sequencing and annotation.</title>
        <authorList>
            <consortium name="The Broad Institute Genomics Platform"/>
            <consortium name="The Broad Institute Genome Sequencing Center for Infectious Disease"/>
            <person name="Wu L."/>
            <person name="Ma J."/>
        </authorList>
    </citation>
    <scope>NUCLEOTIDE SEQUENCE [LARGE SCALE GENOMIC DNA]</scope>
    <source>
        <strain evidence="9">JCM 18055</strain>
    </source>
</reference>
<evidence type="ECO:0000256" key="1">
    <source>
        <dbReference type="ARBA" id="ARBA00001974"/>
    </source>
</evidence>
<evidence type="ECO:0000313" key="9">
    <source>
        <dbReference type="Proteomes" id="UP001500325"/>
    </source>
</evidence>
<evidence type="ECO:0000256" key="2">
    <source>
        <dbReference type="ARBA" id="ARBA00010139"/>
    </source>
</evidence>
<protein>
    <submittedName>
        <fullName evidence="8">NAD(P)/FAD-dependent oxidoreductase</fullName>
    </submittedName>
</protein>
<evidence type="ECO:0000313" key="8">
    <source>
        <dbReference type="EMBL" id="GAA4683265.1"/>
    </source>
</evidence>
<keyword evidence="7" id="KW-0503">Monooxygenase</keyword>
<comment type="caution">
    <text evidence="8">The sequence shown here is derived from an EMBL/GenBank/DDBJ whole genome shotgun (WGS) entry which is preliminary data.</text>
</comment>